<proteinExistence type="predicted"/>
<name>A0AA37IFA2_9BURK</name>
<dbReference type="EMBL" id="BPUS01000014">
    <property type="protein sequence ID" value="GJH28189.1"/>
    <property type="molecule type" value="Genomic_DNA"/>
</dbReference>
<gene>
    <name evidence="1" type="primary">bamC</name>
    <name evidence="1" type="ORF">CBA19CS42_26755</name>
</gene>
<dbReference type="AlphaFoldDB" id="A0AA37IFA2"/>
<dbReference type="Pfam" id="PF06804">
    <property type="entry name" value="Lipoprotein_18"/>
    <property type="match status" value="1"/>
</dbReference>
<dbReference type="PROSITE" id="PS51257">
    <property type="entry name" value="PROKAR_LIPOPROTEIN"/>
    <property type="match status" value="1"/>
</dbReference>
<dbReference type="InterPro" id="IPR010653">
    <property type="entry name" value="NlpB/DapX"/>
</dbReference>
<organism evidence="1 2">
    <name type="scientific">Caballeronia novacaledonica</name>
    <dbReference type="NCBI Taxonomy" id="1544861"/>
    <lineage>
        <taxon>Bacteria</taxon>
        <taxon>Pseudomonadati</taxon>
        <taxon>Pseudomonadota</taxon>
        <taxon>Betaproteobacteria</taxon>
        <taxon>Burkholderiales</taxon>
        <taxon>Burkholderiaceae</taxon>
        <taxon>Caballeronia</taxon>
    </lineage>
</organism>
<dbReference type="Proteomes" id="UP001055111">
    <property type="component" value="Unassembled WGS sequence"/>
</dbReference>
<evidence type="ECO:0000313" key="1">
    <source>
        <dbReference type="EMBL" id="GJH28189.1"/>
    </source>
</evidence>
<reference evidence="1" key="1">
    <citation type="submission" date="2022-09" db="EMBL/GenBank/DDBJ databases">
        <title>Isolation and characterization of 3-chlorobenzoate degrading bacteria from soils in Shizuoka.</title>
        <authorList>
            <person name="Ifat A."/>
            <person name="Ogawa N."/>
            <person name="Kimbara K."/>
            <person name="Moriuchi R."/>
            <person name="Dohra H."/>
            <person name="Shintani M."/>
        </authorList>
    </citation>
    <scope>NUCLEOTIDE SEQUENCE</scope>
    <source>
        <strain evidence="1">19CS4-2</strain>
    </source>
</reference>
<comment type="caution">
    <text evidence="1">The sequence shown here is derived from an EMBL/GenBank/DDBJ whole genome shotgun (WGS) entry which is preliminary data.</text>
</comment>
<sequence>MKLSALLTHAKRVSVVSLGAGALISLAGCDTLNDWLAPDRVNYKAAETAPSLAVPSDLTTADISQRYAAPPKINALGGAAERSVTPAGNATLGVPNAQDPFGMHIESDGDRRWLVVDGRSPDQIWGPLKEFWEENGFTLKTDAPQTGIMATDWAENRANIPNDWFRNSVGKLLDFAYSSGTRDMFRTQVDRASDGSTDISVTHSAMEEVLTGQDKTSSRWEARPRNPQLEAAVLTKLMQKFGLTEAQSQKLMAQARPSGAKVAVDQAAGGSTLDLAEPFDRAWLRVGLALDRTNFTVDNRDRDKGIYYVHFSDSMAELKKEGLFGKLFSSNTPKPTRQFLVNVRPKADSVTQVGVVDANGQPDNSSDAQRIVSLLHAQLN</sequence>
<protein>
    <submittedName>
        <fullName evidence="1">Outer membrane protein assembly factor BamC</fullName>
    </submittedName>
</protein>
<accession>A0AA37IFA2</accession>
<dbReference type="RefSeq" id="WP_238214990.1">
    <property type="nucleotide sequence ID" value="NZ_BPUS01000014.1"/>
</dbReference>
<evidence type="ECO:0000313" key="2">
    <source>
        <dbReference type="Proteomes" id="UP001055111"/>
    </source>
</evidence>
<dbReference type="InterPro" id="IPR042268">
    <property type="entry name" value="BamC_C"/>
</dbReference>
<dbReference type="Gene3D" id="3.30.310.170">
    <property type="entry name" value="Outer membrane protein assembly factor BamC"/>
    <property type="match status" value="1"/>
</dbReference>